<comment type="caution">
    <text evidence="1">The sequence shown here is derived from an EMBL/GenBank/DDBJ whole genome shotgun (WGS) entry which is preliminary data.</text>
</comment>
<dbReference type="Gene3D" id="3.30.70.270">
    <property type="match status" value="2"/>
</dbReference>
<reference evidence="1 2" key="1">
    <citation type="submission" date="2015-07" db="EMBL/GenBank/DDBJ databases">
        <title>Comparative genomics of the Sigatoka disease complex on banana suggests a link between parallel evolutionary changes in Pseudocercospora fijiensis and Pseudocercospora eumusae and increased virulence on the banana host.</title>
        <authorList>
            <person name="Chang T.-C."/>
            <person name="Salvucci A."/>
            <person name="Crous P.W."/>
            <person name="Stergiopoulos I."/>
        </authorList>
    </citation>
    <scope>NUCLEOTIDE SEQUENCE [LARGE SCALE GENOMIC DNA]</scope>
    <source>
        <strain evidence="1 2">CBS 116634</strain>
    </source>
</reference>
<evidence type="ECO:0000313" key="1">
    <source>
        <dbReference type="EMBL" id="KXS94599.1"/>
    </source>
</evidence>
<organism evidence="1 2">
    <name type="scientific">Pseudocercospora musae</name>
    <dbReference type="NCBI Taxonomy" id="113226"/>
    <lineage>
        <taxon>Eukaryota</taxon>
        <taxon>Fungi</taxon>
        <taxon>Dikarya</taxon>
        <taxon>Ascomycota</taxon>
        <taxon>Pezizomycotina</taxon>
        <taxon>Dothideomycetes</taxon>
        <taxon>Dothideomycetidae</taxon>
        <taxon>Mycosphaerellales</taxon>
        <taxon>Mycosphaerellaceae</taxon>
        <taxon>Pseudocercospora</taxon>
    </lineage>
</organism>
<dbReference type="InterPro" id="IPR051320">
    <property type="entry name" value="Viral_Replic_Matur_Polypro"/>
</dbReference>
<dbReference type="STRING" id="113226.A0A139GWQ2"/>
<dbReference type="EMBL" id="LFZO01000963">
    <property type="protein sequence ID" value="KXS94599.1"/>
    <property type="molecule type" value="Genomic_DNA"/>
</dbReference>
<evidence type="ECO:0008006" key="3">
    <source>
        <dbReference type="Google" id="ProtNLM"/>
    </source>
</evidence>
<dbReference type="InterPro" id="IPR043128">
    <property type="entry name" value="Rev_trsase/Diguanyl_cyclase"/>
</dbReference>
<dbReference type="OrthoDB" id="5599418at2759"/>
<dbReference type="PANTHER" id="PTHR33064">
    <property type="entry name" value="POL PROTEIN"/>
    <property type="match status" value="1"/>
</dbReference>
<protein>
    <recommendedName>
        <fullName evidence="3">Reverse transcriptase domain-containing protein</fullName>
    </recommendedName>
</protein>
<name>A0A139GWQ2_9PEZI</name>
<dbReference type="PANTHER" id="PTHR33064:SF37">
    <property type="entry name" value="RIBONUCLEASE H"/>
    <property type="match status" value="1"/>
</dbReference>
<accession>A0A139GWQ2</accession>
<keyword evidence="2" id="KW-1185">Reference proteome</keyword>
<dbReference type="Gene3D" id="3.10.10.10">
    <property type="entry name" value="HIV Type 1 Reverse Transcriptase, subunit A, domain 1"/>
    <property type="match status" value="1"/>
</dbReference>
<dbReference type="Proteomes" id="UP000073492">
    <property type="component" value="Unassembled WGS sequence"/>
</dbReference>
<dbReference type="AlphaFoldDB" id="A0A139GWQ2"/>
<proteinExistence type="predicted"/>
<dbReference type="InterPro" id="IPR043502">
    <property type="entry name" value="DNA/RNA_pol_sf"/>
</dbReference>
<sequence>MAEKHFELGSEVPAAARLEVLQTPWTYRELESTRLDDLGEPTDLVVHRIRVQEGTPVSQSRPKKMARDKEWFLRKHAMEGFQASMYERCMEVNGELSQWNASVRLVKKPAGEWRVTFNYHYVFEPPPGTLMQPLQDCHEFLGNPRIKVFSSLDLKNAYWTILIHPANRYTLAFSVPGLGQLQPKRMSQRARSSLFTVNELGHTAFGPIPAPDPGPSLIHNDAGPDESPHTKFYIDDLAPGHATITSCLAKLRITFDKVKIGMKKITILGKTHQAGGRHAMKPEHVRKILEWPEPRDAADVRRFHGLVTGASAYIKNFSEVARPLRRLMSGRLEWQWGDAEEVSFGLLKELAAAAVEAHGHDPALPCDM</sequence>
<dbReference type="SUPFAM" id="SSF56672">
    <property type="entry name" value="DNA/RNA polymerases"/>
    <property type="match status" value="1"/>
</dbReference>
<gene>
    <name evidence="1" type="ORF">AC579_10302</name>
</gene>
<evidence type="ECO:0000313" key="2">
    <source>
        <dbReference type="Proteomes" id="UP000073492"/>
    </source>
</evidence>